<evidence type="ECO:0000256" key="9">
    <source>
        <dbReference type="ARBA" id="ARBA00022960"/>
    </source>
</evidence>
<accession>A0AAW4WED2</accession>
<dbReference type="SUPFAM" id="SSF69189">
    <property type="entry name" value="Penicillin-binding protein associated domain"/>
    <property type="match status" value="1"/>
</dbReference>
<dbReference type="PRINTS" id="PR00725">
    <property type="entry name" value="DADACBPTASE1"/>
</dbReference>
<evidence type="ECO:0000256" key="8">
    <source>
        <dbReference type="ARBA" id="ARBA00022801"/>
    </source>
</evidence>
<evidence type="ECO:0000256" key="13">
    <source>
        <dbReference type="PIRSR" id="PIRSR618044-1"/>
    </source>
</evidence>
<keyword evidence="7 16" id="KW-0732">Signal</keyword>
<evidence type="ECO:0000259" key="17">
    <source>
        <dbReference type="Pfam" id="PF00768"/>
    </source>
</evidence>
<dbReference type="Gene3D" id="3.40.710.10">
    <property type="entry name" value="DD-peptidase/beta-lactamase superfamily"/>
    <property type="match status" value="1"/>
</dbReference>
<keyword evidence="10" id="KW-0573">Peptidoglycan synthesis</keyword>
<gene>
    <name evidence="19" type="ORF">LKD47_01620</name>
</gene>
<keyword evidence="5 19" id="KW-0121">Carboxypeptidase</keyword>
<evidence type="ECO:0000256" key="14">
    <source>
        <dbReference type="PIRSR" id="PIRSR618044-2"/>
    </source>
</evidence>
<dbReference type="Pfam" id="PF00768">
    <property type="entry name" value="Peptidase_S11"/>
    <property type="match status" value="1"/>
</dbReference>
<organism evidence="19 20">
    <name type="scientific">Roseburia amylophila</name>
    <dbReference type="NCBI Taxonomy" id="2981794"/>
    <lineage>
        <taxon>Bacteria</taxon>
        <taxon>Bacillati</taxon>
        <taxon>Bacillota</taxon>
        <taxon>Clostridia</taxon>
        <taxon>Lachnospirales</taxon>
        <taxon>Lachnospiraceae</taxon>
        <taxon>Roseburia</taxon>
    </lineage>
</organism>
<dbReference type="GO" id="GO:0008360">
    <property type="term" value="P:regulation of cell shape"/>
    <property type="evidence" value="ECO:0007669"/>
    <property type="project" value="UniProtKB-KW"/>
</dbReference>
<feature type="signal peptide" evidence="16">
    <location>
        <begin position="1"/>
        <end position="26"/>
    </location>
</feature>
<dbReference type="PANTHER" id="PTHR21581">
    <property type="entry name" value="D-ALANYL-D-ALANINE CARBOXYPEPTIDASE"/>
    <property type="match status" value="1"/>
</dbReference>
<dbReference type="SUPFAM" id="SSF56601">
    <property type="entry name" value="beta-lactamase/transpeptidase-like"/>
    <property type="match status" value="1"/>
</dbReference>
<dbReference type="InterPro" id="IPR015956">
    <property type="entry name" value="Peniciliin-bd_prot_C_sf"/>
</dbReference>
<comment type="catalytic activity">
    <reaction evidence="12">
        <text>Preferential cleavage: (Ac)2-L-Lys-D-Ala-|-D-Ala. Also transpeptidation of peptidyl-alanyl moieties that are N-acyl substituents of D-alanine.</text>
        <dbReference type="EC" id="3.4.16.4"/>
    </reaction>
</comment>
<evidence type="ECO:0000256" key="5">
    <source>
        <dbReference type="ARBA" id="ARBA00022645"/>
    </source>
</evidence>
<comment type="caution">
    <text evidence="19">The sequence shown here is derived from an EMBL/GenBank/DDBJ whole genome shotgun (WGS) entry which is preliminary data.</text>
</comment>
<dbReference type="RefSeq" id="WP_227709495.1">
    <property type="nucleotide sequence ID" value="NZ_JAJEQW010000001.1"/>
</dbReference>
<keyword evidence="8" id="KW-0378">Hydrolase</keyword>
<keyword evidence="11" id="KW-0961">Cell wall biogenesis/degradation</keyword>
<evidence type="ECO:0000256" key="1">
    <source>
        <dbReference type="ARBA" id="ARBA00003217"/>
    </source>
</evidence>
<evidence type="ECO:0000256" key="15">
    <source>
        <dbReference type="RuleBase" id="RU004016"/>
    </source>
</evidence>
<dbReference type="InterPro" id="IPR018044">
    <property type="entry name" value="Peptidase_S11"/>
</dbReference>
<dbReference type="InterPro" id="IPR037167">
    <property type="entry name" value="Peptidase_S11_C_sf"/>
</dbReference>
<feature type="binding site" evidence="14">
    <location>
        <position position="250"/>
    </location>
    <ligand>
        <name>substrate</name>
    </ligand>
</feature>
<protein>
    <recommendedName>
        <fullName evidence="4">serine-type D-Ala-D-Ala carboxypeptidase</fullName>
        <ecNumber evidence="4">3.4.16.4</ecNumber>
    </recommendedName>
</protein>
<evidence type="ECO:0000256" key="12">
    <source>
        <dbReference type="ARBA" id="ARBA00034000"/>
    </source>
</evidence>
<feature type="chain" id="PRO_5043868075" description="serine-type D-Ala-D-Ala carboxypeptidase" evidence="16">
    <location>
        <begin position="27"/>
        <end position="420"/>
    </location>
</feature>
<sequence>MKKRRWKKMTALSLLFIFFSSNHIPAEPLSQDNPDETQEENEIEIEEPKNLYALSACLMDADSGRILFGKEEDVRRANASTTKIMTLIVTLEHADLNNVVTFSDYAASQPDVQLNGASGEQFLLKDLCFSLMLESHNDSAVAIAEHVAGSVEAFAGLMNEKAAELGCMDTYFITPNGLDKEDENGFHGTTAADLARIMSYCINESPMKETFLEITQTPSYSFSNIEGTRNYSCNNHNRFLTMMDGAISGKTGFTGNAGYCYVGALRRDDRTYVVALLGCGWPNNKNYKWADTKQLMQYGIDSFEKVNLLELEIPKEAECLLEISGAKTEDYSRIKMTEVQNRTEEKQIENILLRKDESIEFKLERKQRLEAPVEAGTTVGTLKYILNGQVVREEELVLKDSVPAWDYRYSCLRMVDLFSL</sequence>
<dbReference type="InterPro" id="IPR012907">
    <property type="entry name" value="Peptidase_S11_C"/>
</dbReference>
<evidence type="ECO:0000256" key="2">
    <source>
        <dbReference type="ARBA" id="ARBA00004752"/>
    </source>
</evidence>
<feature type="active site" description="Acyl-ester intermediate" evidence="13">
    <location>
        <position position="80"/>
    </location>
</feature>
<dbReference type="GO" id="GO:0009002">
    <property type="term" value="F:serine-type D-Ala-D-Ala carboxypeptidase activity"/>
    <property type="evidence" value="ECO:0007669"/>
    <property type="project" value="UniProtKB-EC"/>
</dbReference>
<evidence type="ECO:0000256" key="11">
    <source>
        <dbReference type="ARBA" id="ARBA00023316"/>
    </source>
</evidence>
<name>A0AAW4WED2_9FIRM</name>
<dbReference type="InterPro" id="IPR012338">
    <property type="entry name" value="Beta-lactam/transpept-like"/>
</dbReference>
<evidence type="ECO:0000256" key="4">
    <source>
        <dbReference type="ARBA" id="ARBA00012448"/>
    </source>
</evidence>
<dbReference type="GO" id="GO:0009252">
    <property type="term" value="P:peptidoglycan biosynthetic process"/>
    <property type="evidence" value="ECO:0007669"/>
    <property type="project" value="UniProtKB-KW"/>
</dbReference>
<evidence type="ECO:0000313" key="20">
    <source>
        <dbReference type="Proteomes" id="UP001198893"/>
    </source>
</evidence>
<feature type="active site" evidence="13">
    <location>
        <position position="135"/>
    </location>
</feature>
<comment type="function">
    <text evidence="1">Removes C-terminal D-alanyl residues from sugar-peptide cell wall precursors.</text>
</comment>
<feature type="active site" description="Proton acceptor" evidence="13">
    <location>
        <position position="83"/>
    </location>
</feature>
<evidence type="ECO:0000313" key="19">
    <source>
        <dbReference type="EMBL" id="MCC2241001.1"/>
    </source>
</evidence>
<dbReference type="InterPro" id="IPR001967">
    <property type="entry name" value="Peptidase_S11_N"/>
</dbReference>
<comment type="pathway">
    <text evidence="2">Cell wall biogenesis; peptidoglycan biosynthesis.</text>
</comment>
<comment type="similarity">
    <text evidence="3 15">Belongs to the peptidase S11 family.</text>
</comment>
<reference evidence="19" key="1">
    <citation type="submission" date="2021-10" db="EMBL/GenBank/DDBJ databases">
        <title>Anaerobic single-cell dispensing facilitates the cultivation of human gut bacteria.</title>
        <authorList>
            <person name="Afrizal A."/>
        </authorList>
    </citation>
    <scope>NUCLEOTIDE SEQUENCE</scope>
    <source>
        <strain evidence="19">CLA-AA-H204</strain>
    </source>
</reference>
<dbReference type="GO" id="GO:0006508">
    <property type="term" value="P:proteolysis"/>
    <property type="evidence" value="ECO:0007669"/>
    <property type="project" value="UniProtKB-KW"/>
</dbReference>
<dbReference type="Proteomes" id="UP001198893">
    <property type="component" value="Unassembled WGS sequence"/>
</dbReference>
<dbReference type="AlphaFoldDB" id="A0AAW4WED2"/>
<dbReference type="Gene3D" id="2.60.410.10">
    <property type="entry name" value="D-Ala-D-Ala carboxypeptidase, C-terminal domain"/>
    <property type="match status" value="1"/>
</dbReference>
<evidence type="ECO:0000256" key="3">
    <source>
        <dbReference type="ARBA" id="ARBA00007164"/>
    </source>
</evidence>
<evidence type="ECO:0000256" key="7">
    <source>
        <dbReference type="ARBA" id="ARBA00022729"/>
    </source>
</evidence>
<evidence type="ECO:0000256" key="6">
    <source>
        <dbReference type="ARBA" id="ARBA00022670"/>
    </source>
</evidence>
<proteinExistence type="inferred from homology"/>
<evidence type="ECO:0000259" key="18">
    <source>
        <dbReference type="Pfam" id="PF07943"/>
    </source>
</evidence>
<evidence type="ECO:0000256" key="10">
    <source>
        <dbReference type="ARBA" id="ARBA00022984"/>
    </source>
</evidence>
<dbReference type="EC" id="3.4.16.4" evidence="4"/>
<dbReference type="GO" id="GO:0071555">
    <property type="term" value="P:cell wall organization"/>
    <property type="evidence" value="ECO:0007669"/>
    <property type="project" value="UniProtKB-KW"/>
</dbReference>
<keyword evidence="6" id="KW-0645">Protease</keyword>
<keyword evidence="9" id="KW-0133">Cell shape</keyword>
<feature type="domain" description="Peptidase S11 D-alanyl-D-alanine carboxypeptidase A N-terminal" evidence="17">
    <location>
        <begin position="47"/>
        <end position="272"/>
    </location>
</feature>
<feature type="domain" description="Peptidase S11 D-Ala-D-Ala carboxypeptidase A C-terminal" evidence="18">
    <location>
        <begin position="357"/>
        <end position="403"/>
    </location>
</feature>
<dbReference type="EMBL" id="JAJEQW010000001">
    <property type="protein sequence ID" value="MCC2241001.1"/>
    <property type="molecule type" value="Genomic_DNA"/>
</dbReference>
<evidence type="ECO:0000256" key="16">
    <source>
        <dbReference type="SAM" id="SignalP"/>
    </source>
</evidence>
<dbReference type="PANTHER" id="PTHR21581:SF33">
    <property type="entry name" value="D-ALANYL-D-ALANINE CARBOXYPEPTIDASE DACB"/>
    <property type="match status" value="1"/>
</dbReference>
<dbReference type="Pfam" id="PF07943">
    <property type="entry name" value="PBP5_C"/>
    <property type="match status" value="1"/>
</dbReference>